<keyword evidence="1 2" id="KW-0378">Hydrolase</keyword>
<feature type="domain" description="HD" evidence="3">
    <location>
        <begin position="62"/>
        <end position="197"/>
    </location>
</feature>
<reference evidence="4 5" key="1">
    <citation type="submission" date="2019-03" db="EMBL/GenBank/DDBJ databases">
        <title>The complete genome sequence of Swingsia samuiensis NBRC107927(T).</title>
        <authorList>
            <person name="Chua K.-O."/>
            <person name="Chan K.-G."/>
            <person name="See-Too W.-S."/>
        </authorList>
    </citation>
    <scope>NUCLEOTIDE SEQUENCE [LARGE SCALE GENOMIC DNA]</scope>
    <source>
        <strain evidence="4 5">AH83</strain>
    </source>
</reference>
<dbReference type="Gene3D" id="1.10.3210.10">
    <property type="entry name" value="Hypothetical protein af1432"/>
    <property type="match status" value="1"/>
</dbReference>
<comment type="similarity">
    <text evidence="2">Belongs to the dGTPase family. Type 2 subfamily.</text>
</comment>
<evidence type="ECO:0000256" key="2">
    <source>
        <dbReference type="HAMAP-Rule" id="MF_01212"/>
    </source>
</evidence>
<proteinExistence type="inferred from homology"/>
<dbReference type="InterPro" id="IPR026875">
    <property type="entry name" value="PHydrolase_assoc_dom"/>
</dbReference>
<evidence type="ECO:0000256" key="1">
    <source>
        <dbReference type="ARBA" id="ARBA00022801"/>
    </source>
</evidence>
<dbReference type="PROSITE" id="PS51831">
    <property type="entry name" value="HD"/>
    <property type="match status" value="1"/>
</dbReference>
<dbReference type="PANTHER" id="PTHR11373:SF43">
    <property type="entry name" value="DEOXYGUANOSINETRIPHOSPHATE TRIPHOSPHOHYDROLASE-LIKE PROTEIN"/>
    <property type="match status" value="1"/>
</dbReference>
<dbReference type="EMBL" id="CP038141">
    <property type="protein sequence ID" value="QDH17470.1"/>
    <property type="molecule type" value="Genomic_DNA"/>
</dbReference>
<dbReference type="OrthoDB" id="9803619at2"/>
<dbReference type="InterPro" id="IPR006674">
    <property type="entry name" value="HD_domain"/>
</dbReference>
<dbReference type="InterPro" id="IPR003607">
    <property type="entry name" value="HD/PDEase_dom"/>
</dbReference>
<evidence type="ECO:0000259" key="3">
    <source>
        <dbReference type="PROSITE" id="PS51831"/>
    </source>
</evidence>
<name>A0A4Y6UKZ5_9PROT</name>
<dbReference type="AlphaFoldDB" id="A0A4Y6UKZ5"/>
<dbReference type="KEGG" id="ssam:E3D00_07780"/>
<organism evidence="4 5">
    <name type="scientific">Swingsia samuiensis</name>
    <dbReference type="NCBI Taxonomy" id="1293412"/>
    <lineage>
        <taxon>Bacteria</taxon>
        <taxon>Pseudomonadati</taxon>
        <taxon>Pseudomonadota</taxon>
        <taxon>Alphaproteobacteria</taxon>
        <taxon>Acetobacterales</taxon>
        <taxon>Acetobacteraceae</taxon>
        <taxon>Swingsia</taxon>
    </lineage>
</organism>
<gene>
    <name evidence="4" type="ORF">E3D00_07780</name>
</gene>
<dbReference type="RefSeq" id="WP_141461447.1">
    <property type="nucleotide sequence ID" value="NZ_CP038141.1"/>
</dbReference>
<dbReference type="GO" id="GO:0006203">
    <property type="term" value="P:dGTP catabolic process"/>
    <property type="evidence" value="ECO:0007669"/>
    <property type="project" value="TreeGrafter"/>
</dbReference>
<dbReference type="Pfam" id="PF01966">
    <property type="entry name" value="HD"/>
    <property type="match status" value="1"/>
</dbReference>
<dbReference type="SMART" id="SM00471">
    <property type="entry name" value="HDc"/>
    <property type="match status" value="1"/>
</dbReference>
<dbReference type="CDD" id="cd00077">
    <property type="entry name" value="HDc"/>
    <property type="match status" value="1"/>
</dbReference>
<dbReference type="InterPro" id="IPR050135">
    <property type="entry name" value="dGTPase-like"/>
</dbReference>
<evidence type="ECO:0000313" key="5">
    <source>
        <dbReference type="Proteomes" id="UP000316313"/>
    </source>
</evidence>
<keyword evidence="5" id="KW-1185">Reference proteome</keyword>
<dbReference type="InterPro" id="IPR006261">
    <property type="entry name" value="dGTPase"/>
</dbReference>
<dbReference type="GO" id="GO:0008832">
    <property type="term" value="F:dGTPase activity"/>
    <property type="evidence" value="ECO:0007669"/>
    <property type="project" value="TreeGrafter"/>
</dbReference>
<dbReference type="SUPFAM" id="SSF109604">
    <property type="entry name" value="HD-domain/PDEase-like"/>
    <property type="match status" value="1"/>
</dbReference>
<dbReference type="PANTHER" id="PTHR11373">
    <property type="entry name" value="DEOXYNUCLEOSIDE TRIPHOSPHATE TRIPHOSPHOHYDROLASE"/>
    <property type="match status" value="1"/>
</dbReference>
<protein>
    <recommendedName>
        <fullName evidence="2">Deoxyguanosinetriphosphate triphosphohydrolase-like protein</fullName>
    </recommendedName>
</protein>
<dbReference type="Proteomes" id="UP000316313">
    <property type="component" value="Chromosome"/>
</dbReference>
<evidence type="ECO:0000313" key="4">
    <source>
        <dbReference type="EMBL" id="QDH17470.1"/>
    </source>
</evidence>
<sequence length="387" mass="44133">MVAAYAVQEKGARGRFYPEEESSTRSPWQRDRDRVLHSTGFRTLQYKTQVFINHEGDFFRTRLTHSLEVAQIARSIARSLGLNEDLTEALALAHDLGHTPFGHAGEDALAKAMKDWDGFDHNTQSLRLVTALETRYHSFDGLNLTWETLEGLAKHNGPIKRPTPYMIECNERYHLDLTSYASAEAQVAAMSDDIAYHGHDLDDGLRAGLLTFDDIEDLPIVGDALKISRDLERKTGHTAGDQAQRARHETVRLVINALATDLTEQTRRNLEKLNPQSADDIRQAAYPVVAFSPEMGTKNKAIRKFLYARMYRHWRVNRMSRKAKLVLTEIFNILSDDIGLLPDLWREKAQIADKKKRYRLVADYIAGMSDRFAMEEHRRLTDLSVLG</sequence>
<dbReference type="InterPro" id="IPR023023">
    <property type="entry name" value="dNTPase_2"/>
</dbReference>
<dbReference type="NCBIfam" id="TIGR01353">
    <property type="entry name" value="dGTP_triPase"/>
    <property type="match status" value="1"/>
</dbReference>
<accession>A0A4Y6UKZ5</accession>
<dbReference type="Pfam" id="PF13286">
    <property type="entry name" value="HD_assoc"/>
    <property type="match status" value="1"/>
</dbReference>
<dbReference type="NCBIfam" id="NF002326">
    <property type="entry name" value="PRK01286.1-1"/>
    <property type="match status" value="1"/>
</dbReference>
<dbReference type="HAMAP" id="MF_01212">
    <property type="entry name" value="dGTPase_type2"/>
    <property type="match status" value="1"/>
</dbReference>